<keyword evidence="5" id="KW-1185">Reference proteome</keyword>
<dbReference type="AlphaFoldDB" id="A0A1G4J7X3"/>
<accession>A0A1G4J7X3</accession>
<feature type="domain" description="NmrA-like" evidence="3">
    <location>
        <begin position="5"/>
        <end position="110"/>
    </location>
</feature>
<evidence type="ECO:0000256" key="2">
    <source>
        <dbReference type="ARBA" id="ARBA00023002"/>
    </source>
</evidence>
<dbReference type="Gene3D" id="3.90.25.10">
    <property type="entry name" value="UDP-galactose 4-epimerase, domain 1"/>
    <property type="match status" value="1"/>
</dbReference>
<dbReference type="Gene3D" id="3.40.50.720">
    <property type="entry name" value="NAD(P)-binding Rossmann-like Domain"/>
    <property type="match status" value="1"/>
</dbReference>
<dbReference type="STRING" id="1266660.A0A1G4J7X3"/>
<dbReference type="InterPro" id="IPR008030">
    <property type="entry name" value="NmrA-like"/>
</dbReference>
<evidence type="ECO:0000313" key="4">
    <source>
        <dbReference type="EMBL" id="SCU85998.1"/>
    </source>
</evidence>
<evidence type="ECO:0000256" key="1">
    <source>
        <dbReference type="ARBA" id="ARBA00022857"/>
    </source>
</evidence>
<dbReference type="EMBL" id="LT598454">
    <property type="protein sequence ID" value="SCU85998.1"/>
    <property type="molecule type" value="Genomic_DNA"/>
</dbReference>
<dbReference type="Proteomes" id="UP000190274">
    <property type="component" value="Chromosome D"/>
</dbReference>
<dbReference type="GO" id="GO:0016491">
    <property type="term" value="F:oxidoreductase activity"/>
    <property type="evidence" value="ECO:0007669"/>
    <property type="project" value="UniProtKB-KW"/>
</dbReference>
<keyword evidence="1" id="KW-0521">NADP</keyword>
<dbReference type="OrthoDB" id="9974981at2759"/>
<evidence type="ECO:0000313" key="5">
    <source>
        <dbReference type="Proteomes" id="UP000190274"/>
    </source>
</evidence>
<proteinExistence type="predicted"/>
<dbReference type="InterPro" id="IPR051609">
    <property type="entry name" value="NmrA/Isoflavone_reductase-like"/>
</dbReference>
<dbReference type="SUPFAM" id="SSF51735">
    <property type="entry name" value="NAD(P)-binding Rossmann-fold domains"/>
    <property type="match status" value="1"/>
</dbReference>
<dbReference type="PANTHER" id="PTHR47706:SF9">
    <property type="entry name" value="NMRA-LIKE DOMAIN-CONTAINING PROTEIN-RELATED"/>
    <property type="match status" value="1"/>
</dbReference>
<dbReference type="InterPro" id="IPR036291">
    <property type="entry name" value="NAD(P)-bd_dom_sf"/>
</dbReference>
<keyword evidence="2" id="KW-0560">Oxidoreductase</keyword>
<reference evidence="4 5" key="1">
    <citation type="submission" date="2016-03" db="EMBL/GenBank/DDBJ databases">
        <authorList>
            <person name="Devillers H."/>
        </authorList>
    </citation>
    <scope>NUCLEOTIDE SEQUENCE [LARGE SCALE GENOMIC DNA]</scope>
    <source>
        <strain evidence="4">CBS 10888</strain>
    </source>
</reference>
<evidence type="ECO:0000259" key="3">
    <source>
        <dbReference type="Pfam" id="PF05368"/>
    </source>
</evidence>
<name>A0A1G4J7X3_9SACH</name>
<gene>
    <name evidence="4" type="ORF">LADA_0D11496G</name>
</gene>
<organism evidence="4 5">
    <name type="scientific">Lachancea dasiensis</name>
    <dbReference type="NCBI Taxonomy" id="1072105"/>
    <lineage>
        <taxon>Eukaryota</taxon>
        <taxon>Fungi</taxon>
        <taxon>Dikarya</taxon>
        <taxon>Ascomycota</taxon>
        <taxon>Saccharomycotina</taxon>
        <taxon>Saccharomycetes</taxon>
        <taxon>Saccharomycetales</taxon>
        <taxon>Saccharomycetaceae</taxon>
        <taxon>Lachancea</taxon>
    </lineage>
</organism>
<sequence length="314" mass="34446">MTFTKLVIAGSTGLLADEILPVIINSTKPKFDVTLLTHSNGGRNTAFPDVKTVSVDYNDHKSLVRAVAGADAIISLVSVKFNKIVDLQLLRAAQDAGVRRIFPSEYTIDVLHPAAEPLLKSDNEEWRDIPSPANVAREFLALAEEEGPTSFTTLVPSTFIDHWLRGSFGMFEPKAKKIAVRDGGNHYFTGCSLPFIAASLLAVLQMDEESTKNKRIHISEVRASLNEITDAFEEVTGDKFERIPVSSESMFEQRKKIFAAGDIATALYFGVYITAFNGCGAGDLKDGLLFDGDGYLRLERRTLKDIVSEAVQKA</sequence>
<protein>
    <submittedName>
        <fullName evidence="4">LADA_0D11496g1_1</fullName>
    </submittedName>
</protein>
<dbReference type="Pfam" id="PF05368">
    <property type="entry name" value="NmrA"/>
    <property type="match status" value="1"/>
</dbReference>
<dbReference type="PANTHER" id="PTHR47706">
    <property type="entry name" value="NMRA-LIKE FAMILY PROTEIN"/>
    <property type="match status" value="1"/>
</dbReference>